<dbReference type="SUPFAM" id="SSF55753">
    <property type="entry name" value="Actin depolymerizing proteins"/>
    <property type="match status" value="1"/>
</dbReference>
<feature type="region of interest" description="Disordered" evidence="1">
    <location>
        <begin position="831"/>
        <end position="1042"/>
    </location>
</feature>
<feature type="region of interest" description="Disordered" evidence="1">
    <location>
        <begin position="761"/>
        <end position="812"/>
    </location>
</feature>
<keyword evidence="3" id="KW-1185">Reference proteome</keyword>
<dbReference type="EMBL" id="FN648542">
    <property type="protein sequence ID" value="CBJ26596.1"/>
    <property type="molecule type" value="Genomic_DNA"/>
</dbReference>
<dbReference type="OrthoDB" id="10531897at2759"/>
<feature type="compositionally biased region" description="Gly residues" evidence="1">
    <location>
        <begin position="776"/>
        <end position="786"/>
    </location>
</feature>
<feature type="region of interest" description="Disordered" evidence="1">
    <location>
        <begin position="347"/>
        <end position="386"/>
    </location>
</feature>
<evidence type="ECO:0000313" key="3">
    <source>
        <dbReference type="Proteomes" id="UP000002630"/>
    </source>
</evidence>
<protein>
    <submittedName>
        <fullName evidence="2">Uncharacterized protein</fullName>
    </submittedName>
</protein>
<sequence>MRRSTGAGKTAAEGPTTYGPVDAAPGGGTGAGAGLVSGTLFVHVASPGGCGASRPRPDAGRQARVLELQENPCLQGSGIVIAVEGPCSASLLAKHGPLPDRSYICLVRPRSRRVGSANEKGGVHFCGGERVGTFDEGYYWHGVGETAAVEGVGILLCQQVDRMFPSPSPLTTARGKGKGSGRRRRGIGGAGLFGGMMRGFVADVKVGLPVPNGFWECVLPEGSPSDSRRMLWQDLRPDRRSRAVRVFGVCAGSRKARQSFVWEVTTGGMPSQMTLSPSLSHVVDAGGSCVYVWHGNGSNRDGRSLAVRVARVYAARVEGGASVEQVDAGSEPVGLLNCFIGNRSAPTGCRTSSGRGASSSSGSSGLRLTPPGQRTPPGTLNSPPSLKCMAGRVHPPPPPPRRCATAAVGGVTFNSEAFSTPPRNRGSMTCVPIPGCNGGSFSPISELGLASGVDGLTVDVSSNCLPNGSSGALSPVLGCAASASDGPSDDWSSYDALRSPPRPASCASGGRAFSGDCGQAGSCAAGSPTGTLPRNAGHHRCVDGQGEGASGNGKSQRECPANSGRDGHRSMDGGEGGSGRDGDGGNPSGRENSEGGGGGSGDDGDGRGSDGSGNGDQDGKTGARLFDSVRSVRSEDDKSSRKSGSGNLSDSVSCVRAFGATTGDTADDVSTDLGVGFIVDGEESPRCSPPPAVSGSAASLPGSLSPQGGATNDHSAPPPIPTKGTEDVLVKENVDRFPKAASDSVLEDHLLVSAAVAAFKPLETADGKQERAAGLGDEGGGGGGGGRESEEEWLSHPEEEADTAPAGPGDWIGRALEATLVSKRAEAAPQCAATSHAGNPETAAAVAEGERGGEEDAGAGAGHEWAGLNDDGSWRTEVARRAAGEAGAVEAERRRLAKVKADESWRSDAAGEGHGAPRRDSVSFTQLQTGNVRDKLNVFEGASGSKVGKEKPGNRSSVGALHGRGLVTAWAKKTTDHHPASTAINEQDSSGRSSSPPWSTGGRTRSPPPRAGGSDEQEEFTWKAGPSPCRLKGRPSLGLIRNGQVRIMSKALLMSCPEGGRETNTNHGGSCLGGSLDEPPMPSTPPPPLPASIATPPPLPARNSLVGANPKRPLPARPTRGSGSGSGSGSISAGQRPAAAKGNIWLAKAGLTRKHVAGSSSPPPAPPETPPRESGSWRRGGGAPTHLAGGRAGGGMAAARAKGASGAWAKLHRRLEEESKNFNGKRRAEVVPPVVTSG</sequence>
<accession>D7FYV4</accession>
<feature type="compositionally biased region" description="Polar residues" evidence="1">
    <location>
        <begin position="642"/>
        <end position="652"/>
    </location>
</feature>
<feature type="compositionally biased region" description="Basic and acidic residues" evidence="1">
    <location>
        <begin position="890"/>
        <end position="921"/>
    </location>
</feature>
<feature type="region of interest" description="Disordered" evidence="1">
    <location>
        <begin position="1056"/>
        <end position="1238"/>
    </location>
</feature>
<feature type="region of interest" description="Disordered" evidence="1">
    <location>
        <begin position="679"/>
        <end position="726"/>
    </location>
</feature>
<dbReference type="EMBL" id="FN649758">
    <property type="protein sequence ID" value="CBJ26596.1"/>
    <property type="molecule type" value="Genomic_DNA"/>
</dbReference>
<feature type="compositionally biased region" description="Low complexity" evidence="1">
    <location>
        <begin position="693"/>
        <end position="706"/>
    </location>
</feature>
<proteinExistence type="predicted"/>
<feature type="compositionally biased region" description="Basic and acidic residues" evidence="1">
    <location>
        <begin position="872"/>
        <end position="883"/>
    </location>
</feature>
<feature type="compositionally biased region" description="Basic and acidic residues" evidence="1">
    <location>
        <begin position="630"/>
        <end position="640"/>
    </location>
</feature>
<dbReference type="Gene3D" id="3.40.20.10">
    <property type="entry name" value="Severin"/>
    <property type="match status" value="1"/>
</dbReference>
<feature type="region of interest" description="Disordered" evidence="1">
    <location>
        <begin position="530"/>
        <end position="652"/>
    </location>
</feature>
<dbReference type="InParanoid" id="D7FYV4"/>
<dbReference type="AlphaFoldDB" id="D7FYV4"/>
<feature type="compositionally biased region" description="Low complexity" evidence="1">
    <location>
        <begin position="1197"/>
        <end position="1209"/>
    </location>
</feature>
<feature type="compositionally biased region" description="Low complexity" evidence="1">
    <location>
        <begin position="352"/>
        <end position="365"/>
    </location>
</feature>
<feature type="compositionally biased region" description="Low complexity" evidence="1">
    <location>
        <begin position="990"/>
        <end position="1004"/>
    </location>
</feature>
<evidence type="ECO:0000256" key="1">
    <source>
        <dbReference type="SAM" id="MobiDB-lite"/>
    </source>
</evidence>
<gene>
    <name evidence="2" type="ORF">Esi_0035_0101</name>
</gene>
<feature type="compositionally biased region" description="Pro residues" evidence="1">
    <location>
        <begin position="1079"/>
        <end position="1100"/>
    </location>
</feature>
<reference evidence="2 3" key="1">
    <citation type="journal article" date="2010" name="Nature">
        <title>The Ectocarpus genome and the independent evolution of multicellularity in brown algae.</title>
        <authorList>
            <person name="Cock J.M."/>
            <person name="Sterck L."/>
            <person name="Rouze P."/>
            <person name="Scornet D."/>
            <person name="Allen A.E."/>
            <person name="Amoutzias G."/>
            <person name="Anthouard V."/>
            <person name="Artiguenave F."/>
            <person name="Aury J.M."/>
            <person name="Badger J.H."/>
            <person name="Beszteri B."/>
            <person name="Billiau K."/>
            <person name="Bonnet E."/>
            <person name="Bothwell J.H."/>
            <person name="Bowler C."/>
            <person name="Boyen C."/>
            <person name="Brownlee C."/>
            <person name="Carrano C.J."/>
            <person name="Charrier B."/>
            <person name="Cho G.Y."/>
            <person name="Coelho S.M."/>
            <person name="Collen J."/>
            <person name="Corre E."/>
            <person name="Da Silva C."/>
            <person name="Delage L."/>
            <person name="Delaroque N."/>
            <person name="Dittami S.M."/>
            <person name="Doulbeau S."/>
            <person name="Elias M."/>
            <person name="Farnham G."/>
            <person name="Gachon C.M."/>
            <person name="Gschloessl B."/>
            <person name="Heesch S."/>
            <person name="Jabbari K."/>
            <person name="Jubin C."/>
            <person name="Kawai H."/>
            <person name="Kimura K."/>
            <person name="Kloareg B."/>
            <person name="Kupper F.C."/>
            <person name="Lang D."/>
            <person name="Le Bail A."/>
            <person name="Leblanc C."/>
            <person name="Lerouge P."/>
            <person name="Lohr M."/>
            <person name="Lopez P.J."/>
            <person name="Martens C."/>
            <person name="Maumus F."/>
            <person name="Michel G."/>
            <person name="Miranda-Saavedra D."/>
            <person name="Morales J."/>
            <person name="Moreau H."/>
            <person name="Motomura T."/>
            <person name="Nagasato C."/>
            <person name="Napoli C.A."/>
            <person name="Nelson D.R."/>
            <person name="Nyvall-Collen P."/>
            <person name="Peters A.F."/>
            <person name="Pommier C."/>
            <person name="Potin P."/>
            <person name="Poulain J."/>
            <person name="Quesneville H."/>
            <person name="Read B."/>
            <person name="Rensing S.A."/>
            <person name="Ritter A."/>
            <person name="Rousvoal S."/>
            <person name="Samanta M."/>
            <person name="Samson G."/>
            <person name="Schroeder D.C."/>
            <person name="Segurens B."/>
            <person name="Strittmatter M."/>
            <person name="Tonon T."/>
            <person name="Tregear J.W."/>
            <person name="Valentin K."/>
            <person name="von Dassow P."/>
            <person name="Yamagishi T."/>
            <person name="Van de Peer Y."/>
            <person name="Wincker P."/>
        </authorList>
    </citation>
    <scope>NUCLEOTIDE SEQUENCE [LARGE SCALE GENOMIC DNA]</scope>
    <source>
        <strain evidence="3">Ec32 / CCAP1310/4</strain>
    </source>
</reference>
<feature type="compositionally biased region" description="Basic and acidic residues" evidence="1">
    <location>
        <begin position="565"/>
        <end position="583"/>
    </location>
</feature>
<dbReference type="Proteomes" id="UP000002630">
    <property type="component" value="Linkage Group LG33"/>
</dbReference>
<feature type="compositionally biased region" description="Polar residues" evidence="1">
    <location>
        <begin position="922"/>
        <end position="931"/>
    </location>
</feature>
<evidence type="ECO:0000313" key="2">
    <source>
        <dbReference type="EMBL" id="CBJ26596.1"/>
    </source>
</evidence>
<organism evidence="2 3">
    <name type="scientific">Ectocarpus siliculosus</name>
    <name type="common">Brown alga</name>
    <name type="synonym">Conferva siliculosa</name>
    <dbReference type="NCBI Taxonomy" id="2880"/>
    <lineage>
        <taxon>Eukaryota</taxon>
        <taxon>Sar</taxon>
        <taxon>Stramenopiles</taxon>
        <taxon>Ochrophyta</taxon>
        <taxon>PX clade</taxon>
        <taxon>Phaeophyceae</taxon>
        <taxon>Ectocarpales</taxon>
        <taxon>Ectocarpaceae</taxon>
        <taxon>Ectocarpus</taxon>
    </lineage>
</organism>
<feature type="region of interest" description="Disordered" evidence="1">
    <location>
        <begin position="1"/>
        <end position="23"/>
    </location>
</feature>
<feature type="region of interest" description="Disordered" evidence="1">
    <location>
        <begin position="481"/>
        <end position="511"/>
    </location>
</feature>
<name>D7FYV4_ECTSI</name>
<dbReference type="InterPro" id="IPR029006">
    <property type="entry name" value="ADF-H/Gelsolin-like_dom_sf"/>
</dbReference>